<dbReference type="EMBL" id="LHYE01000054">
    <property type="protein sequence ID" value="KXB06181.1"/>
    <property type="molecule type" value="Genomic_DNA"/>
</dbReference>
<gene>
    <name evidence="1" type="ORF">AKJ51_04070</name>
</gene>
<name>A0A133VIB3_9EURY</name>
<proteinExistence type="predicted"/>
<keyword evidence="2" id="KW-1185">Reference proteome</keyword>
<sequence>MKDSETEDAVASAVKKERREGEYIVERFREGLKSFEEKYDMETEEFIEKFDSGDLDDREDFFEWKSLYEAVVQWEKKIRDLKTAV</sequence>
<accession>A0A133VIB3</accession>
<dbReference type="Proteomes" id="UP000070263">
    <property type="component" value="Unassembled WGS sequence"/>
</dbReference>
<reference evidence="1 2" key="1">
    <citation type="journal article" date="2016" name="Sci. Rep.">
        <title>Metabolic traits of an uncultured archaeal lineage -MSBL1- from brine pools of the Red Sea.</title>
        <authorList>
            <person name="Mwirichia R."/>
            <person name="Alam I."/>
            <person name="Rashid M."/>
            <person name="Vinu M."/>
            <person name="Ba-Alawi W."/>
            <person name="Anthony Kamau A."/>
            <person name="Kamanda Ngugi D."/>
            <person name="Goker M."/>
            <person name="Klenk H.P."/>
            <person name="Bajic V."/>
            <person name="Stingl U."/>
        </authorList>
    </citation>
    <scope>NUCLEOTIDE SEQUENCE [LARGE SCALE GENOMIC DNA]</scope>
    <source>
        <strain evidence="1">SCGC-AAA382A20</strain>
    </source>
</reference>
<evidence type="ECO:0000313" key="1">
    <source>
        <dbReference type="EMBL" id="KXB06181.1"/>
    </source>
</evidence>
<protein>
    <submittedName>
        <fullName evidence="1">Uncharacterized protein</fullName>
    </submittedName>
</protein>
<organism evidence="1 2">
    <name type="scientific">candidate division MSBL1 archaeon SCGC-AAA382A20</name>
    <dbReference type="NCBI Taxonomy" id="1698280"/>
    <lineage>
        <taxon>Archaea</taxon>
        <taxon>Methanobacteriati</taxon>
        <taxon>Methanobacteriota</taxon>
        <taxon>candidate division MSBL1</taxon>
    </lineage>
</organism>
<comment type="caution">
    <text evidence="1">The sequence shown here is derived from an EMBL/GenBank/DDBJ whole genome shotgun (WGS) entry which is preliminary data.</text>
</comment>
<evidence type="ECO:0000313" key="2">
    <source>
        <dbReference type="Proteomes" id="UP000070263"/>
    </source>
</evidence>
<dbReference type="AlphaFoldDB" id="A0A133VIB3"/>